<dbReference type="Pfam" id="PF07690">
    <property type="entry name" value="MFS_1"/>
    <property type="match status" value="1"/>
</dbReference>
<feature type="transmembrane region" description="Helical" evidence="8">
    <location>
        <begin position="227"/>
        <end position="248"/>
    </location>
</feature>
<feature type="transmembrane region" description="Helical" evidence="8">
    <location>
        <begin position="504"/>
        <end position="524"/>
    </location>
</feature>
<evidence type="ECO:0000313" key="11">
    <source>
        <dbReference type="Proteomes" id="UP000548304"/>
    </source>
</evidence>
<gene>
    <name evidence="10" type="ORF">FHR84_004505</name>
</gene>
<dbReference type="InterPro" id="IPR011701">
    <property type="entry name" value="MFS"/>
</dbReference>
<dbReference type="RefSeq" id="WP_179537418.1">
    <property type="nucleotide sequence ID" value="NZ_JACBYW010000014.1"/>
</dbReference>
<feature type="transmembrane region" description="Helical" evidence="8">
    <location>
        <begin position="105"/>
        <end position="125"/>
    </location>
</feature>
<dbReference type="PANTHER" id="PTHR42718:SF42">
    <property type="entry name" value="EXPORT PROTEIN"/>
    <property type="match status" value="1"/>
</dbReference>
<dbReference type="InterPro" id="IPR020846">
    <property type="entry name" value="MFS_dom"/>
</dbReference>
<evidence type="ECO:0000256" key="3">
    <source>
        <dbReference type="ARBA" id="ARBA00022475"/>
    </source>
</evidence>
<evidence type="ECO:0000256" key="6">
    <source>
        <dbReference type="ARBA" id="ARBA00023136"/>
    </source>
</evidence>
<dbReference type="EMBL" id="JACBYW010000014">
    <property type="protein sequence ID" value="NYH81127.1"/>
    <property type="molecule type" value="Genomic_DNA"/>
</dbReference>
<comment type="subcellular location">
    <subcellularLocation>
        <location evidence="1">Cell membrane</location>
        <topology evidence="1">Multi-pass membrane protein</topology>
    </subcellularLocation>
</comment>
<proteinExistence type="predicted"/>
<dbReference type="Gene3D" id="1.20.1720.10">
    <property type="entry name" value="Multidrug resistance protein D"/>
    <property type="match status" value="1"/>
</dbReference>
<feature type="transmembrane region" description="Helical" evidence="8">
    <location>
        <begin position="38"/>
        <end position="62"/>
    </location>
</feature>
<evidence type="ECO:0000256" key="8">
    <source>
        <dbReference type="SAM" id="Phobius"/>
    </source>
</evidence>
<organism evidence="10 11">
    <name type="scientific">Actinopolyspora biskrensis</name>
    <dbReference type="NCBI Taxonomy" id="1470178"/>
    <lineage>
        <taxon>Bacteria</taxon>
        <taxon>Bacillati</taxon>
        <taxon>Actinomycetota</taxon>
        <taxon>Actinomycetes</taxon>
        <taxon>Actinopolysporales</taxon>
        <taxon>Actinopolysporaceae</taxon>
        <taxon>Actinopolyspora</taxon>
    </lineage>
</organism>
<dbReference type="NCBIfam" id="TIGR00711">
    <property type="entry name" value="efflux_EmrB"/>
    <property type="match status" value="1"/>
</dbReference>
<feature type="transmembrane region" description="Helical" evidence="8">
    <location>
        <begin position="254"/>
        <end position="277"/>
    </location>
</feature>
<feature type="compositionally biased region" description="Low complexity" evidence="7">
    <location>
        <begin position="531"/>
        <end position="540"/>
    </location>
</feature>
<feature type="region of interest" description="Disordered" evidence="7">
    <location>
        <begin position="531"/>
        <end position="576"/>
    </location>
</feature>
<keyword evidence="6 8" id="KW-0472">Membrane</keyword>
<keyword evidence="11" id="KW-1185">Reference proteome</keyword>
<dbReference type="PRINTS" id="PR01036">
    <property type="entry name" value="TCRTETB"/>
</dbReference>
<feature type="transmembrane region" description="Helical" evidence="8">
    <location>
        <begin position="330"/>
        <end position="350"/>
    </location>
</feature>
<name>A0A852ZEF2_9ACTN</name>
<dbReference type="CDD" id="cd17321">
    <property type="entry name" value="MFS_MMR_MDR_like"/>
    <property type="match status" value="1"/>
</dbReference>
<keyword evidence="4 8" id="KW-0812">Transmembrane</keyword>
<keyword evidence="3" id="KW-1003">Cell membrane</keyword>
<dbReference type="PANTHER" id="PTHR42718">
    <property type="entry name" value="MAJOR FACILITATOR SUPERFAMILY MULTIDRUG TRANSPORTER MFSC"/>
    <property type="match status" value="1"/>
</dbReference>
<feature type="transmembrane region" description="Helical" evidence="8">
    <location>
        <begin position="386"/>
        <end position="407"/>
    </location>
</feature>
<evidence type="ECO:0000256" key="7">
    <source>
        <dbReference type="SAM" id="MobiDB-lite"/>
    </source>
</evidence>
<dbReference type="Gene3D" id="1.20.1250.20">
    <property type="entry name" value="MFS general substrate transporter like domains"/>
    <property type="match status" value="1"/>
</dbReference>
<reference evidence="10 11" key="1">
    <citation type="submission" date="2020-07" db="EMBL/GenBank/DDBJ databases">
        <title>Genomic Encyclopedia of Type Strains, Phase III (KMG-III): the genomes of soil and plant-associated and newly described type strains.</title>
        <authorList>
            <person name="Whitman W."/>
        </authorList>
    </citation>
    <scope>NUCLEOTIDE SEQUENCE [LARGE SCALE GENOMIC DNA]</scope>
    <source>
        <strain evidence="10 11">CECT 8576</strain>
    </source>
</reference>
<dbReference type="Proteomes" id="UP000548304">
    <property type="component" value="Unassembled WGS sequence"/>
</dbReference>
<accession>A0A852ZEF2</accession>
<evidence type="ECO:0000256" key="2">
    <source>
        <dbReference type="ARBA" id="ARBA00022448"/>
    </source>
</evidence>
<sequence>MSNGEARHGGAAAESRPTTGEQGAIAEGIDVTVYRRRWATLIVLCLALSATMLANTSLSVALPKLSRALDASTSAQQWFSDSYALVFAGLLFTSSSIADRYGRKWMLQAGMVLFGVVSVYVWLFVGSSAEMIAARGLLGVGGAMIMPVTLSILTSVFPSGERTKAVGIWAAVSGAGSALGPVIAGLLLEYFSWESVFVINVPVVIIGVIAGIRYIPAHTGTEGGHGGLDVLGALLSTAGITIAVYALIEAQHVGWLSVRTLSMVALGLILLALFVLWERRQQDPMLDVRLFRSSAFSASAVALTLVFFAMIGVFFALSQTLQIVFGYSPLTASTAMLPMSVMMILIAPQVSRIVGRFGPRNTIAGGLLLAAVGMAGLSTLTADSTYWHILLPLSCTAAGMSLAMAPATDQLMSNVPKERAGMGSATNDVTREVGASLGVAVLGSVLGGSYAARISDSLTGLPEQVRQTAEDSLPGGMMVAQRLGERGQQLAQDVSRAWMEASQVAYLAAAGLIAVAALIAWFFLPGRTSTTTAASAEGTSDQGEQVAPERTDSDQSGSDRTSSGRADPEQAASEQR</sequence>
<dbReference type="AlphaFoldDB" id="A0A852ZEF2"/>
<feature type="transmembrane region" description="Helical" evidence="8">
    <location>
        <begin position="137"/>
        <end position="157"/>
    </location>
</feature>
<dbReference type="PROSITE" id="PS50850">
    <property type="entry name" value="MFS"/>
    <property type="match status" value="1"/>
</dbReference>
<feature type="compositionally biased region" description="Polar residues" evidence="7">
    <location>
        <begin position="554"/>
        <end position="564"/>
    </location>
</feature>
<dbReference type="InterPro" id="IPR036259">
    <property type="entry name" value="MFS_trans_sf"/>
</dbReference>
<protein>
    <submittedName>
        <fullName evidence="10">EmrB/QacA subfamily drug resistance transporter</fullName>
    </submittedName>
</protein>
<dbReference type="InterPro" id="IPR004638">
    <property type="entry name" value="EmrB-like"/>
</dbReference>
<feature type="transmembrane region" description="Helical" evidence="8">
    <location>
        <begin position="362"/>
        <end position="380"/>
    </location>
</feature>
<evidence type="ECO:0000256" key="1">
    <source>
        <dbReference type="ARBA" id="ARBA00004651"/>
    </source>
</evidence>
<keyword evidence="5 8" id="KW-1133">Transmembrane helix</keyword>
<feature type="transmembrane region" description="Helical" evidence="8">
    <location>
        <begin position="169"/>
        <end position="191"/>
    </location>
</feature>
<evidence type="ECO:0000256" key="5">
    <source>
        <dbReference type="ARBA" id="ARBA00022989"/>
    </source>
</evidence>
<dbReference type="SUPFAM" id="SSF103473">
    <property type="entry name" value="MFS general substrate transporter"/>
    <property type="match status" value="1"/>
</dbReference>
<keyword evidence="2" id="KW-0813">Transport</keyword>
<feature type="transmembrane region" description="Helical" evidence="8">
    <location>
        <begin position="298"/>
        <end position="318"/>
    </location>
</feature>
<dbReference type="GO" id="GO:0005886">
    <property type="term" value="C:plasma membrane"/>
    <property type="evidence" value="ECO:0007669"/>
    <property type="project" value="UniProtKB-SubCell"/>
</dbReference>
<evidence type="ECO:0000259" key="9">
    <source>
        <dbReference type="PROSITE" id="PS50850"/>
    </source>
</evidence>
<comment type="caution">
    <text evidence="10">The sequence shown here is derived from an EMBL/GenBank/DDBJ whole genome shotgun (WGS) entry which is preliminary data.</text>
</comment>
<feature type="domain" description="Major facilitator superfamily (MFS) profile" evidence="9">
    <location>
        <begin position="40"/>
        <end position="528"/>
    </location>
</feature>
<evidence type="ECO:0000256" key="4">
    <source>
        <dbReference type="ARBA" id="ARBA00022692"/>
    </source>
</evidence>
<evidence type="ECO:0000313" key="10">
    <source>
        <dbReference type="EMBL" id="NYH81127.1"/>
    </source>
</evidence>
<feature type="transmembrane region" description="Helical" evidence="8">
    <location>
        <begin position="197"/>
        <end position="215"/>
    </location>
</feature>
<dbReference type="GO" id="GO:0022857">
    <property type="term" value="F:transmembrane transporter activity"/>
    <property type="evidence" value="ECO:0007669"/>
    <property type="project" value="InterPro"/>
</dbReference>